<keyword evidence="4" id="KW-0812">Transmembrane</keyword>
<sequence>MTGRAAAFFDLDRTLIAGSAAFEFGRASYRAGLVRRRDLVKFGLENLRFRLVGSTDERTDALRDSISKQIEGADVKAMQRLAPDVLAGILPRLYPQMLEEAWGHQDAGRSIYICTAASQEIASALARIVGFDGAIGTTSEIVDGRYTGRSTGHFTYREGKADAMREFAAKENIDLSKSYGYSDSESDLPMLRAVGYPVAVNPDRELARIAKDEDWQVLTFETIGRRLALGGAIGTTAFVGGMAAMLNRRRDIG</sequence>
<dbReference type="EMBL" id="CAFBLU010000005">
    <property type="protein sequence ID" value="CAB4866474.1"/>
    <property type="molecule type" value="Genomic_DNA"/>
</dbReference>
<evidence type="ECO:0000256" key="4">
    <source>
        <dbReference type="SAM" id="Phobius"/>
    </source>
</evidence>
<dbReference type="InterPro" id="IPR036412">
    <property type="entry name" value="HAD-like_sf"/>
</dbReference>
<keyword evidence="1" id="KW-0479">Metal-binding</keyword>
<reference evidence="5" key="1">
    <citation type="submission" date="2020-05" db="EMBL/GenBank/DDBJ databases">
        <authorList>
            <person name="Chiriac C."/>
            <person name="Salcher M."/>
            <person name="Ghai R."/>
            <person name="Kavagutti S V."/>
        </authorList>
    </citation>
    <scope>NUCLEOTIDE SEQUENCE</scope>
</reference>
<dbReference type="Gene3D" id="1.20.1440.100">
    <property type="entry name" value="SG protein - dephosphorylation function"/>
    <property type="match status" value="1"/>
</dbReference>
<keyword evidence="4" id="KW-0472">Membrane</keyword>
<protein>
    <submittedName>
        <fullName evidence="5">Unannotated protein</fullName>
    </submittedName>
</protein>
<evidence type="ECO:0000256" key="1">
    <source>
        <dbReference type="ARBA" id="ARBA00022723"/>
    </source>
</evidence>
<dbReference type="AlphaFoldDB" id="A0A6J7DBY5"/>
<gene>
    <name evidence="5" type="ORF">UFOPK3444_00483</name>
</gene>
<keyword evidence="2" id="KW-0378">Hydrolase</keyword>
<evidence type="ECO:0000313" key="5">
    <source>
        <dbReference type="EMBL" id="CAB4866474.1"/>
    </source>
</evidence>
<dbReference type="GO" id="GO:0016787">
    <property type="term" value="F:hydrolase activity"/>
    <property type="evidence" value="ECO:0007669"/>
    <property type="project" value="UniProtKB-KW"/>
</dbReference>
<dbReference type="NCBIfam" id="TIGR01488">
    <property type="entry name" value="HAD-SF-IB"/>
    <property type="match status" value="1"/>
</dbReference>
<dbReference type="PANTHER" id="PTHR43344">
    <property type="entry name" value="PHOSPHOSERINE PHOSPHATASE"/>
    <property type="match status" value="1"/>
</dbReference>
<feature type="transmembrane region" description="Helical" evidence="4">
    <location>
        <begin position="227"/>
        <end position="246"/>
    </location>
</feature>
<accession>A0A6J7DBY5</accession>
<dbReference type="InterPro" id="IPR006385">
    <property type="entry name" value="HAD_hydro_SerB1"/>
</dbReference>
<dbReference type="PANTHER" id="PTHR43344:SF13">
    <property type="entry name" value="PHOSPHATASE RV3661-RELATED"/>
    <property type="match status" value="1"/>
</dbReference>
<evidence type="ECO:0000256" key="3">
    <source>
        <dbReference type="ARBA" id="ARBA00022842"/>
    </source>
</evidence>
<evidence type="ECO:0000256" key="2">
    <source>
        <dbReference type="ARBA" id="ARBA00022801"/>
    </source>
</evidence>
<dbReference type="GO" id="GO:0046872">
    <property type="term" value="F:metal ion binding"/>
    <property type="evidence" value="ECO:0007669"/>
    <property type="project" value="UniProtKB-KW"/>
</dbReference>
<proteinExistence type="predicted"/>
<dbReference type="InterPro" id="IPR023214">
    <property type="entry name" value="HAD_sf"/>
</dbReference>
<keyword evidence="4" id="KW-1133">Transmembrane helix</keyword>
<dbReference type="CDD" id="cd02612">
    <property type="entry name" value="HAD_PGPPase"/>
    <property type="match status" value="1"/>
</dbReference>
<dbReference type="InterPro" id="IPR050582">
    <property type="entry name" value="HAD-like_SerB"/>
</dbReference>
<dbReference type="Gene3D" id="3.40.50.1000">
    <property type="entry name" value="HAD superfamily/HAD-like"/>
    <property type="match status" value="1"/>
</dbReference>
<organism evidence="5">
    <name type="scientific">freshwater metagenome</name>
    <dbReference type="NCBI Taxonomy" id="449393"/>
    <lineage>
        <taxon>unclassified sequences</taxon>
        <taxon>metagenomes</taxon>
        <taxon>ecological metagenomes</taxon>
    </lineage>
</organism>
<keyword evidence="3" id="KW-0460">Magnesium</keyword>
<dbReference type="Pfam" id="PF12710">
    <property type="entry name" value="HAD"/>
    <property type="match status" value="1"/>
</dbReference>
<name>A0A6J7DBY5_9ZZZZ</name>
<dbReference type="NCBIfam" id="TIGR01490">
    <property type="entry name" value="HAD-SF-IB-hyp1"/>
    <property type="match status" value="1"/>
</dbReference>
<dbReference type="SUPFAM" id="SSF56784">
    <property type="entry name" value="HAD-like"/>
    <property type="match status" value="1"/>
</dbReference>